<reference evidence="3" key="1">
    <citation type="submission" date="2024-02" db="EMBL/GenBank/DDBJ databases">
        <authorList>
            <consortium name="ELIXIR-Norway"/>
            <consortium name="Elixir Norway"/>
        </authorList>
    </citation>
    <scope>NUCLEOTIDE SEQUENCE</scope>
</reference>
<keyword evidence="4" id="KW-1185">Reference proteome</keyword>
<dbReference type="PANTHER" id="PTHR43795">
    <property type="entry name" value="BIFUNCTIONAL ASPARTATE AMINOTRANSFERASE AND GLUTAMATE/ASPARTATE-PREPHENATE AMINOTRANSFERASE-RELATED"/>
    <property type="match status" value="1"/>
</dbReference>
<dbReference type="Proteomes" id="UP001497444">
    <property type="component" value="Chromosome 10"/>
</dbReference>
<protein>
    <recommendedName>
        <fullName evidence="2">Aminotransferase class I/classII large domain-containing protein</fullName>
    </recommendedName>
</protein>
<evidence type="ECO:0000259" key="2">
    <source>
        <dbReference type="Pfam" id="PF00155"/>
    </source>
</evidence>
<evidence type="ECO:0000313" key="4">
    <source>
        <dbReference type="Proteomes" id="UP001497444"/>
    </source>
</evidence>
<dbReference type="InterPro" id="IPR015424">
    <property type="entry name" value="PyrdxlP-dep_Trfase"/>
</dbReference>
<dbReference type="InterPro" id="IPR050478">
    <property type="entry name" value="Ethylene_sulfur-biosynth"/>
</dbReference>
<evidence type="ECO:0000256" key="1">
    <source>
        <dbReference type="ARBA" id="ARBA00022898"/>
    </source>
</evidence>
<keyword evidence="1" id="KW-0663">Pyridoxal phosphate</keyword>
<dbReference type="InterPro" id="IPR004839">
    <property type="entry name" value="Aminotransferase_I/II_large"/>
</dbReference>
<dbReference type="PANTHER" id="PTHR43795:SF39">
    <property type="entry name" value="AMINOTRANSFERASE CLASS I_CLASSII DOMAIN-CONTAINING PROTEIN"/>
    <property type="match status" value="1"/>
</dbReference>
<dbReference type="Pfam" id="PF00155">
    <property type="entry name" value="Aminotran_1_2"/>
    <property type="match status" value="1"/>
</dbReference>
<dbReference type="CDD" id="cd00609">
    <property type="entry name" value="AAT_like"/>
    <property type="match status" value="1"/>
</dbReference>
<dbReference type="InterPro" id="IPR015421">
    <property type="entry name" value="PyrdxlP-dep_Trfase_major"/>
</dbReference>
<name>A0ABP0VTQ2_9BRYO</name>
<organism evidence="3 4">
    <name type="scientific">Sphagnum jensenii</name>
    <dbReference type="NCBI Taxonomy" id="128206"/>
    <lineage>
        <taxon>Eukaryota</taxon>
        <taxon>Viridiplantae</taxon>
        <taxon>Streptophyta</taxon>
        <taxon>Embryophyta</taxon>
        <taxon>Bryophyta</taxon>
        <taxon>Sphagnophytina</taxon>
        <taxon>Sphagnopsida</taxon>
        <taxon>Sphagnales</taxon>
        <taxon>Sphagnaceae</taxon>
        <taxon>Sphagnum</taxon>
    </lineage>
</organism>
<dbReference type="Gene3D" id="3.40.640.10">
    <property type="entry name" value="Type I PLP-dependent aspartate aminotransferase-like (Major domain)"/>
    <property type="match status" value="1"/>
</dbReference>
<dbReference type="PRINTS" id="PR00753">
    <property type="entry name" value="ACCSYNTHASE"/>
</dbReference>
<dbReference type="EMBL" id="OZ020105">
    <property type="protein sequence ID" value="CAK9257311.1"/>
    <property type="molecule type" value="Genomic_DNA"/>
</dbReference>
<feature type="domain" description="Aminotransferase class I/classII large" evidence="2">
    <location>
        <begin position="167"/>
        <end position="511"/>
    </location>
</feature>
<proteinExistence type="predicted"/>
<dbReference type="InterPro" id="IPR015422">
    <property type="entry name" value="PyrdxlP-dep_Trfase_small"/>
</dbReference>
<dbReference type="Gene3D" id="3.90.1150.10">
    <property type="entry name" value="Aspartate Aminotransferase, domain 1"/>
    <property type="match status" value="1"/>
</dbReference>
<accession>A0ABP0VTQ2</accession>
<sequence>MRIIVPLQGLLQGRSGLALGVIIPLLSFYFIQLRPKRSQQQHRLNTTPAAEELPPPAAPAVTLKKEPLLHDHHLLSPQHSEEASSSSTTTIVQEATISERALWILRSCSSEWTAVPENAYDEMHNPTGCIQLAVPINKLSLDLIQDWLCNHLSNTPGHETFLNLEEVADYEFLGGLQRVRTVLANFMGIVIGGGKRVMFDPANVIITAGLSAAIEMLVFCLAQPGDAILIPTPYDSRFDKDIKWRTQVEIIPVPCYAHDNFSVTRGNLETAYHSALQRGMTVRAVLLSTPSYPVGNVLDRATLQSILSFTHENSIHLISDEVYAGCVFEDSDFVSVAEILESSECDRSRVHIIYGLSKDLGVVGFQVGVLYSWNMQVIAAASKLTRFCGTSSHTQGILAPLLADESFIKTFLTKNHCRITQRHRKVVTALDAVGIKFAKSSGGLFCWIFLGHCLRSSSQEEETRLCRYVSEEMGVHLTPGSSSCSCPEPGWFSLCFAGVDDQTLNIALQRLQKLAPGVQY</sequence>
<evidence type="ECO:0000313" key="3">
    <source>
        <dbReference type="EMBL" id="CAK9257311.1"/>
    </source>
</evidence>
<gene>
    <name evidence="3" type="ORF">CSSPJE1EN1_LOCUS2789</name>
</gene>
<dbReference type="SUPFAM" id="SSF53383">
    <property type="entry name" value="PLP-dependent transferases"/>
    <property type="match status" value="1"/>
</dbReference>